<dbReference type="InterPro" id="IPR034660">
    <property type="entry name" value="DinB/YfiT-like"/>
</dbReference>
<reference evidence="2" key="5">
    <citation type="submission" date="2020-09" db="EMBL/GenBank/DDBJ databases">
        <authorList>
            <person name="Sun Q."/>
            <person name="Ohkuma M."/>
        </authorList>
    </citation>
    <scope>NUCLEOTIDE SEQUENCE</scope>
    <source>
        <strain evidence="2">JCM 4434</strain>
    </source>
</reference>
<dbReference type="Gene3D" id="1.20.120.450">
    <property type="entry name" value="dinb family like domain"/>
    <property type="match status" value="1"/>
</dbReference>
<dbReference type="InterPro" id="IPR017517">
    <property type="entry name" value="Maleyloyr_isom"/>
</dbReference>
<reference evidence="3 4" key="2">
    <citation type="submission" date="2014-07" db="EMBL/GenBank/DDBJ databases">
        <authorList>
            <person name="Zhang J.E."/>
            <person name="Yang H."/>
            <person name="Guo J."/>
            <person name="Deng Z."/>
            <person name="Luo H."/>
            <person name="Luo M."/>
            <person name="Zhao B."/>
        </authorList>
    </citation>
    <scope>NUCLEOTIDE SEQUENCE [LARGE SCALE GENOMIC DNA]</scope>
    <source>
        <strain evidence="3">ATCC 10762</strain>
        <strain evidence="4">ATCC 10762 / DSM 40127 / CCM 3239 / JCM 4008 / LMG 5968 / NBRC 12843 / NCIMB 8234 / A-377</strain>
    </source>
</reference>
<dbReference type="InterPro" id="IPR036527">
    <property type="entry name" value="SCP2_sterol-bd_dom_sf"/>
</dbReference>
<protein>
    <submittedName>
        <fullName evidence="2">Maleylpyruvate isomerase</fullName>
    </submittedName>
</protein>
<feature type="domain" description="Mycothiol-dependent maleylpyruvate isomerase metal-binding" evidence="1">
    <location>
        <begin position="10"/>
        <end position="146"/>
    </location>
</feature>
<dbReference type="Proteomes" id="UP000037395">
    <property type="component" value="Unassembled WGS sequence"/>
</dbReference>
<dbReference type="NCBIfam" id="TIGR03083">
    <property type="entry name" value="maleylpyruvate isomerase family mycothiol-dependent enzyme"/>
    <property type="match status" value="1"/>
</dbReference>
<evidence type="ECO:0000313" key="3">
    <source>
        <dbReference type="EMBL" id="OEV38383.1"/>
    </source>
</evidence>
<dbReference type="SUPFAM" id="SSF55718">
    <property type="entry name" value="SCP-like"/>
    <property type="match status" value="1"/>
</dbReference>
<accession>A0A8H9LQI5</accession>
<dbReference type="Proteomes" id="UP000610124">
    <property type="component" value="Unassembled WGS sequence"/>
</dbReference>
<dbReference type="Pfam" id="PF11716">
    <property type="entry name" value="MDMPI_N"/>
    <property type="match status" value="1"/>
</dbReference>
<evidence type="ECO:0000259" key="1">
    <source>
        <dbReference type="Pfam" id="PF11716"/>
    </source>
</evidence>
<name>A0A1E7ND19_KITAU</name>
<reference evidence="2 5" key="1">
    <citation type="journal article" date="2014" name="Int. J. Syst. Evol. Microbiol.">
        <title>Complete genome sequence of Corynebacterium casei LMG S-19264T (=DSM 44701T), isolated from a smear-ripened cheese.</title>
        <authorList>
            <consortium name="US DOE Joint Genome Institute (JGI-PGF)"/>
            <person name="Walter F."/>
            <person name="Albersmeier A."/>
            <person name="Kalinowski J."/>
            <person name="Ruckert C."/>
        </authorList>
    </citation>
    <scope>NUCLEOTIDE SEQUENCE [LARGE SCALE GENOMIC DNA]</scope>
    <source>
        <strain evidence="2 5">JCM 4434</strain>
    </source>
</reference>
<evidence type="ECO:0000313" key="4">
    <source>
        <dbReference type="Proteomes" id="UP000037395"/>
    </source>
</evidence>
<organism evidence="3 4">
    <name type="scientific">Kitasatospora aureofaciens</name>
    <name type="common">Streptomyces aureofaciens</name>
    <dbReference type="NCBI Taxonomy" id="1894"/>
    <lineage>
        <taxon>Bacteria</taxon>
        <taxon>Bacillati</taxon>
        <taxon>Actinomycetota</taxon>
        <taxon>Actinomycetes</taxon>
        <taxon>Kitasatosporales</taxon>
        <taxon>Streptomycetaceae</taxon>
        <taxon>Kitasatospora</taxon>
    </lineage>
</organism>
<dbReference type="SUPFAM" id="SSF109854">
    <property type="entry name" value="DinB/YfiT-like putative metalloenzymes"/>
    <property type="match status" value="1"/>
</dbReference>
<dbReference type="GO" id="GO:0016853">
    <property type="term" value="F:isomerase activity"/>
    <property type="evidence" value="ECO:0007669"/>
    <property type="project" value="UniProtKB-KW"/>
</dbReference>
<dbReference type="RefSeq" id="WP_050366392.1">
    <property type="nucleotide sequence ID" value="NZ_BMUB01000009.1"/>
</dbReference>
<keyword evidence="2" id="KW-0413">Isomerase</keyword>
<proteinExistence type="predicted"/>
<keyword evidence="4" id="KW-1185">Reference proteome</keyword>
<dbReference type="KEGG" id="kau:B6264_28100"/>
<dbReference type="AlphaFoldDB" id="A0A1E7ND19"/>
<reference evidence="3" key="3">
    <citation type="submission" date="2016-08" db="EMBL/GenBank/DDBJ databases">
        <title>Sequencing, Assembly and Comparative Genomics of S. aureofaciens ATCC 10762.</title>
        <authorList>
            <person name="Gradnigo J.S."/>
            <person name="Johnson N."/>
            <person name="Somerville G.A."/>
        </authorList>
    </citation>
    <scope>NUCLEOTIDE SEQUENCE [LARGE SCALE GENOMIC DNA]</scope>
    <source>
        <strain evidence="3">ATCC 10762</strain>
    </source>
</reference>
<comment type="caution">
    <text evidence="3">The sequence shown here is derived from an EMBL/GenBank/DDBJ whole genome shotgun (WGS) entry which is preliminary data.</text>
</comment>
<keyword evidence="2" id="KW-0670">Pyruvate</keyword>
<reference evidence="4" key="4">
    <citation type="submission" date="2016-08" db="EMBL/GenBank/DDBJ databases">
        <title>Sequencing, assembly and comparative genomics of S. aureofaciens ATCC 10762.</title>
        <authorList>
            <person name="Gradnigo J.S."/>
            <person name="Johnson N."/>
            <person name="Somerville G.A."/>
        </authorList>
    </citation>
    <scope>NUCLEOTIDE SEQUENCE [LARGE SCALE GENOMIC DNA]</scope>
    <source>
        <strain evidence="4">ATCC 10762 / DSM 40127 / CCM 3239 / JCM 4008 / LMG 5968 / NBRC 12843 / NCIMB 8234 / A-377</strain>
    </source>
</reference>
<evidence type="ECO:0000313" key="2">
    <source>
        <dbReference type="EMBL" id="GGU85418.1"/>
    </source>
</evidence>
<evidence type="ECO:0000313" key="5">
    <source>
        <dbReference type="Proteomes" id="UP000610124"/>
    </source>
</evidence>
<sequence>MEFDELFREVRASAARLGADADSLTDRQAREPSRLPGWSRGHVLTHLARSTDAYRWMLALARTGTAPGPRADAAELERQLGEGAGRSAAALAADLRGSLDGLLRDAAELPVERRTVLVPALAGWRHPAWYLLWRAWRELEVHHVDLKTGRDSAGWPDGFVRTALAETAAALAARGVPVARVEAEDLGQGWAVGGSGPVVSGPGHELLAWFAGRGPVAGLRADGPLPLLPGWPLPPVPGWS</sequence>
<dbReference type="GO" id="GO:0046872">
    <property type="term" value="F:metal ion binding"/>
    <property type="evidence" value="ECO:0007669"/>
    <property type="project" value="InterPro"/>
</dbReference>
<accession>A0A1E7ND19</accession>
<dbReference type="EMBL" id="BMUB01000009">
    <property type="protein sequence ID" value="GGU85418.1"/>
    <property type="molecule type" value="Genomic_DNA"/>
</dbReference>
<dbReference type="GeneID" id="97487244"/>
<dbReference type="EMBL" id="JPRF03000014">
    <property type="protein sequence ID" value="OEV38383.1"/>
    <property type="molecule type" value="Genomic_DNA"/>
</dbReference>
<gene>
    <name evidence="2" type="ORF">GCM10010502_42090</name>
    <name evidence="3" type="ORF">HS99_0020955</name>
</gene>
<dbReference type="InterPro" id="IPR024344">
    <property type="entry name" value="MDMPI_metal-binding"/>
</dbReference>